<dbReference type="Pfam" id="PF13958">
    <property type="entry name" value="ToxN_toxin"/>
    <property type="match status" value="1"/>
</dbReference>
<evidence type="ECO:0000313" key="1">
    <source>
        <dbReference type="EMBL" id="HIQ69361.1"/>
    </source>
</evidence>
<dbReference type="Gene3D" id="3.10.129.130">
    <property type="match status" value="1"/>
</dbReference>
<comment type="caution">
    <text evidence="1">The sequence shown here is derived from an EMBL/GenBank/DDBJ whole genome shotgun (WGS) entry which is preliminary data.</text>
</comment>
<dbReference type="AlphaFoldDB" id="A0A9D0Z692"/>
<proteinExistence type="predicted"/>
<dbReference type="Proteomes" id="UP000886874">
    <property type="component" value="Unassembled WGS sequence"/>
</dbReference>
<name>A0A9D0Z692_9FIRM</name>
<organism evidence="1 2">
    <name type="scientific">Candidatus Avoscillospira stercorigallinarum</name>
    <dbReference type="NCBI Taxonomy" id="2840708"/>
    <lineage>
        <taxon>Bacteria</taxon>
        <taxon>Bacillati</taxon>
        <taxon>Bacillota</taxon>
        <taxon>Clostridia</taxon>
        <taxon>Eubacteriales</taxon>
        <taxon>Oscillospiraceae</taxon>
        <taxon>Oscillospiraceae incertae sedis</taxon>
        <taxon>Candidatus Avoscillospira</taxon>
    </lineage>
</organism>
<dbReference type="InterPro" id="IPR053735">
    <property type="entry name" value="Type_III_TA_endoRNase"/>
</dbReference>
<reference evidence="1" key="1">
    <citation type="submission" date="2020-10" db="EMBL/GenBank/DDBJ databases">
        <authorList>
            <person name="Gilroy R."/>
        </authorList>
    </citation>
    <scope>NUCLEOTIDE SEQUENCE</scope>
    <source>
        <strain evidence="1">ChiSjej2B20-13462</strain>
    </source>
</reference>
<dbReference type="GO" id="GO:0004521">
    <property type="term" value="F:RNA endonuclease activity"/>
    <property type="evidence" value="ECO:0007669"/>
    <property type="project" value="InterPro"/>
</dbReference>
<gene>
    <name evidence="1" type="ORF">IAA67_03405</name>
</gene>
<protein>
    <submittedName>
        <fullName evidence="1">Type III toxin-antitoxin system ToxN/AbiQ family toxin</fullName>
    </submittedName>
</protein>
<dbReference type="EMBL" id="DVFN01000051">
    <property type="protein sequence ID" value="HIQ69361.1"/>
    <property type="molecule type" value="Genomic_DNA"/>
</dbReference>
<dbReference type="InterPro" id="IPR025911">
    <property type="entry name" value="ToxN/AbiQ_toxin"/>
</dbReference>
<dbReference type="GO" id="GO:0003723">
    <property type="term" value="F:RNA binding"/>
    <property type="evidence" value="ECO:0007669"/>
    <property type="project" value="InterPro"/>
</dbReference>
<reference evidence="1" key="2">
    <citation type="journal article" date="2021" name="PeerJ">
        <title>Extensive microbial diversity within the chicken gut microbiome revealed by metagenomics and culture.</title>
        <authorList>
            <person name="Gilroy R."/>
            <person name="Ravi A."/>
            <person name="Getino M."/>
            <person name="Pursley I."/>
            <person name="Horton D.L."/>
            <person name="Alikhan N.F."/>
            <person name="Baker D."/>
            <person name="Gharbi K."/>
            <person name="Hall N."/>
            <person name="Watson M."/>
            <person name="Adriaenssens E.M."/>
            <person name="Foster-Nyarko E."/>
            <person name="Jarju S."/>
            <person name="Secka A."/>
            <person name="Antonio M."/>
            <person name="Oren A."/>
            <person name="Chaudhuri R.R."/>
            <person name="La Ragione R."/>
            <person name="Hildebrand F."/>
            <person name="Pallen M.J."/>
        </authorList>
    </citation>
    <scope>NUCLEOTIDE SEQUENCE</scope>
    <source>
        <strain evidence="1">ChiSjej2B20-13462</strain>
    </source>
</reference>
<accession>A0A9D0Z692</accession>
<evidence type="ECO:0000313" key="2">
    <source>
        <dbReference type="Proteomes" id="UP000886874"/>
    </source>
</evidence>
<sequence>METLKIYRISDKYIRFLKSRDTRVQDNKNRRRPYVGVVLYVGEFRYFVPMESPKPNHAKIKAGKHIMKLAGGKLGLLGFNNMIPVHEAALIAFDIDQEQDKQYAELLKRQASFINRNKADVLDHASQTYYSATSQKNKFLLEICCDFKKLEKACGQYDPSR</sequence>